<gene>
    <name evidence="5" type="ORF">GDO81_022537</name>
</gene>
<keyword evidence="4" id="KW-1133">Transmembrane helix</keyword>
<dbReference type="PROSITE" id="PS50082">
    <property type="entry name" value="WD_REPEATS_2"/>
    <property type="match status" value="1"/>
</dbReference>
<dbReference type="SMART" id="SM00320">
    <property type="entry name" value="WD40"/>
    <property type="match status" value="1"/>
</dbReference>
<dbReference type="SUPFAM" id="SSF50978">
    <property type="entry name" value="WD40 repeat-like"/>
    <property type="match status" value="1"/>
</dbReference>
<protein>
    <recommendedName>
        <fullName evidence="7">Transducin beta-like protein 2</fullName>
    </recommendedName>
</protein>
<dbReference type="InterPro" id="IPR036322">
    <property type="entry name" value="WD40_repeat_dom_sf"/>
</dbReference>
<dbReference type="Proteomes" id="UP000824782">
    <property type="component" value="Unassembled WGS sequence"/>
</dbReference>
<dbReference type="EMBL" id="WNYA01020712">
    <property type="protein sequence ID" value="KAG8538495.1"/>
    <property type="molecule type" value="Genomic_DNA"/>
</dbReference>
<evidence type="ECO:0000256" key="1">
    <source>
        <dbReference type="ARBA" id="ARBA00022737"/>
    </source>
</evidence>
<dbReference type="InterPro" id="IPR015943">
    <property type="entry name" value="WD40/YVTN_repeat-like_dom_sf"/>
</dbReference>
<reference evidence="5" key="1">
    <citation type="thesis" date="2020" institute="ProQuest LLC" country="789 East Eisenhower Parkway, Ann Arbor, MI, USA">
        <title>Comparative Genomics and Chromosome Evolution.</title>
        <authorList>
            <person name="Mudd A.B."/>
        </authorList>
    </citation>
    <scope>NUCLEOTIDE SEQUENCE</scope>
    <source>
        <strain evidence="5">237g6f4</strain>
        <tissue evidence="5">Blood</tissue>
    </source>
</reference>
<feature type="region of interest" description="Disordered" evidence="3">
    <location>
        <begin position="29"/>
        <end position="67"/>
    </location>
</feature>
<comment type="caution">
    <text evidence="5">The sequence shown here is derived from an EMBL/GenBank/DDBJ whole genome shotgun (WGS) entry which is preliminary data.</text>
</comment>
<dbReference type="PANTHER" id="PTHR44321:SF1">
    <property type="entry name" value="TRANSDUCIN BETA-LIKE PROTEIN 2"/>
    <property type="match status" value="1"/>
</dbReference>
<evidence type="ECO:0000313" key="5">
    <source>
        <dbReference type="EMBL" id="KAG8538495.1"/>
    </source>
</evidence>
<keyword evidence="6" id="KW-1185">Reference proteome</keyword>
<dbReference type="PROSITE" id="PS50294">
    <property type="entry name" value="WD_REPEATS_REGION"/>
    <property type="match status" value="1"/>
</dbReference>
<dbReference type="Pfam" id="PF00400">
    <property type="entry name" value="WD40"/>
    <property type="match status" value="1"/>
</dbReference>
<proteinExistence type="predicted"/>
<name>A0AAV6YRV3_ENGPU</name>
<dbReference type="AlphaFoldDB" id="A0AAV6YRV3"/>
<evidence type="ECO:0000256" key="4">
    <source>
        <dbReference type="SAM" id="Phobius"/>
    </source>
</evidence>
<dbReference type="PANTHER" id="PTHR44321">
    <property type="entry name" value="TRANSDUCIN BETA-LIKE PROTEIN 2"/>
    <property type="match status" value="1"/>
</dbReference>
<evidence type="ECO:0000256" key="3">
    <source>
        <dbReference type="SAM" id="MobiDB-lite"/>
    </source>
</evidence>
<feature type="repeat" description="WD" evidence="2">
    <location>
        <begin position="77"/>
        <end position="109"/>
    </location>
</feature>
<accession>A0AAV6YRV3</accession>
<organism evidence="5 6">
    <name type="scientific">Engystomops pustulosus</name>
    <name type="common">Tungara frog</name>
    <name type="synonym">Physalaemus pustulosus</name>
    <dbReference type="NCBI Taxonomy" id="76066"/>
    <lineage>
        <taxon>Eukaryota</taxon>
        <taxon>Metazoa</taxon>
        <taxon>Chordata</taxon>
        <taxon>Craniata</taxon>
        <taxon>Vertebrata</taxon>
        <taxon>Euteleostomi</taxon>
        <taxon>Amphibia</taxon>
        <taxon>Batrachia</taxon>
        <taxon>Anura</taxon>
        <taxon>Neobatrachia</taxon>
        <taxon>Hyloidea</taxon>
        <taxon>Leptodactylidae</taxon>
        <taxon>Leiuperinae</taxon>
        <taxon>Engystomops</taxon>
    </lineage>
</organism>
<keyword evidence="4" id="KW-0472">Membrane</keyword>
<evidence type="ECO:0000256" key="2">
    <source>
        <dbReference type="PROSITE-ProRule" id="PRU00221"/>
    </source>
</evidence>
<keyword evidence="4" id="KW-0812">Transmembrane</keyword>
<feature type="compositionally biased region" description="Basic and acidic residues" evidence="3">
    <location>
        <begin position="37"/>
        <end position="50"/>
    </location>
</feature>
<sequence length="140" mass="15552">MEVVALVAVTVLLGGIVVLLALWGRKGKEGSEEEESAEKANGHAVPEKPTKKQKPQRPRKEKVKPHSFSHPLLASALKAHSGSISCLDFSSNGKYLASCSDDRTVRIWSTKDFLKRENRCMRANVEMDHATHVRFSPDCR</sequence>
<keyword evidence="2" id="KW-0853">WD repeat</keyword>
<keyword evidence="1" id="KW-0677">Repeat</keyword>
<dbReference type="GO" id="GO:0005783">
    <property type="term" value="C:endoplasmic reticulum"/>
    <property type="evidence" value="ECO:0007669"/>
    <property type="project" value="TreeGrafter"/>
</dbReference>
<dbReference type="InterPro" id="IPR001680">
    <property type="entry name" value="WD40_rpt"/>
</dbReference>
<dbReference type="InterPro" id="IPR042410">
    <property type="entry name" value="WBSCR13"/>
</dbReference>
<dbReference type="GO" id="GO:0030968">
    <property type="term" value="P:endoplasmic reticulum unfolded protein response"/>
    <property type="evidence" value="ECO:0007669"/>
    <property type="project" value="TreeGrafter"/>
</dbReference>
<feature type="compositionally biased region" description="Basic residues" evidence="3">
    <location>
        <begin position="51"/>
        <end position="67"/>
    </location>
</feature>
<feature type="transmembrane region" description="Helical" evidence="4">
    <location>
        <begin position="6"/>
        <end position="23"/>
    </location>
</feature>
<evidence type="ECO:0008006" key="7">
    <source>
        <dbReference type="Google" id="ProtNLM"/>
    </source>
</evidence>
<evidence type="ECO:0000313" key="6">
    <source>
        <dbReference type="Proteomes" id="UP000824782"/>
    </source>
</evidence>
<dbReference type="Gene3D" id="2.130.10.10">
    <property type="entry name" value="YVTN repeat-like/Quinoprotein amine dehydrogenase"/>
    <property type="match status" value="1"/>
</dbReference>